<proteinExistence type="predicted"/>
<dbReference type="InterPro" id="IPR039068">
    <property type="entry name" value="PqqC-like"/>
</dbReference>
<accession>A0ABW4XHH8</accession>
<dbReference type="Proteomes" id="UP001597380">
    <property type="component" value="Unassembled WGS sequence"/>
</dbReference>
<comment type="caution">
    <text evidence="2">The sequence shown here is derived from an EMBL/GenBank/DDBJ whole genome shotgun (WGS) entry which is preliminary data.</text>
</comment>
<protein>
    <submittedName>
        <fullName evidence="2">Iron-containing redox enzyme family protein</fullName>
        <ecNumber evidence="2">1.-.-.-</ecNumber>
    </submittedName>
</protein>
<dbReference type="PANTHER" id="PTHR40279">
    <property type="entry name" value="PQQC-LIKE PROTEIN"/>
    <property type="match status" value="1"/>
</dbReference>
<dbReference type="SMART" id="SM01236">
    <property type="entry name" value="Haem_oxygenase_2"/>
    <property type="match status" value="1"/>
</dbReference>
<dbReference type="PANTHER" id="PTHR40279:SF3">
    <property type="entry name" value="4-AMINOBENZOATE SYNTHASE"/>
    <property type="match status" value="1"/>
</dbReference>
<evidence type="ECO:0000256" key="1">
    <source>
        <dbReference type="ARBA" id="ARBA00023002"/>
    </source>
</evidence>
<keyword evidence="1 2" id="KW-0560">Oxidoreductase</keyword>
<sequence length="330" mass="38195">MQLFELTKEILFSTDPSLYLSDLEKRNEVVSLVIDKVNNYEDNRVEVNRAVFLALSAIYRDPFTAESCNDDHPILKELIHRYQLKICQDASKKHAGLLSSLPSAENFEEWCIDIVQKDESNVGHPLFIFLQKDSTLAQLREYIAQESPFDMYFSDIISSMQAGHYAGEREEMLENFWDEMGHGAKENFHRNMRVDMMNAFDIPLSLHLEDIEYFDVSQLVLANYYLMCVHSRRTQNILIGMMLATECMVPGRLEMQIAGWLRNGASKDQIKYLIEHVHVDEEHAKGWMKHVVLPLIQKDQALCQDIVLGIMLRLDAATEVCDAMYAHLRK</sequence>
<evidence type="ECO:0000313" key="2">
    <source>
        <dbReference type="EMBL" id="MFD2094927.1"/>
    </source>
</evidence>
<reference evidence="3" key="1">
    <citation type="journal article" date="2019" name="Int. J. Syst. Evol. Microbiol.">
        <title>The Global Catalogue of Microorganisms (GCM) 10K type strain sequencing project: providing services to taxonomists for standard genome sequencing and annotation.</title>
        <authorList>
            <consortium name="The Broad Institute Genomics Platform"/>
            <consortium name="The Broad Institute Genome Sequencing Center for Infectious Disease"/>
            <person name="Wu L."/>
            <person name="Ma J."/>
        </authorList>
    </citation>
    <scope>NUCLEOTIDE SEQUENCE [LARGE SCALE GENOMIC DNA]</scope>
    <source>
        <strain evidence="3">CGMCC 1.10992</strain>
    </source>
</reference>
<dbReference type="RefSeq" id="WP_345338070.1">
    <property type="nucleotide sequence ID" value="NZ_BAABLI010000004.1"/>
</dbReference>
<evidence type="ECO:0000313" key="3">
    <source>
        <dbReference type="Proteomes" id="UP001597380"/>
    </source>
</evidence>
<name>A0ABW4XHH8_9GAMM</name>
<dbReference type="SUPFAM" id="SSF48613">
    <property type="entry name" value="Heme oxygenase-like"/>
    <property type="match status" value="1"/>
</dbReference>
<gene>
    <name evidence="2" type="ORF">ACFSJ3_02960</name>
</gene>
<dbReference type="GO" id="GO:0016491">
    <property type="term" value="F:oxidoreductase activity"/>
    <property type="evidence" value="ECO:0007669"/>
    <property type="project" value="UniProtKB-KW"/>
</dbReference>
<keyword evidence="3" id="KW-1185">Reference proteome</keyword>
<dbReference type="EMBL" id="JBHUHT010000007">
    <property type="protein sequence ID" value="MFD2094927.1"/>
    <property type="molecule type" value="Genomic_DNA"/>
</dbReference>
<dbReference type="InterPro" id="IPR016084">
    <property type="entry name" value="Haem_Oase-like_multi-hlx"/>
</dbReference>
<dbReference type="EC" id="1.-.-.-" evidence="2"/>
<organism evidence="2 3">
    <name type="scientific">Corallincola platygyrae</name>
    <dbReference type="NCBI Taxonomy" id="1193278"/>
    <lineage>
        <taxon>Bacteria</taxon>
        <taxon>Pseudomonadati</taxon>
        <taxon>Pseudomonadota</taxon>
        <taxon>Gammaproteobacteria</taxon>
        <taxon>Alteromonadales</taxon>
        <taxon>Psychromonadaceae</taxon>
        <taxon>Corallincola</taxon>
    </lineage>
</organism>
<dbReference type="Gene3D" id="1.20.910.10">
    <property type="entry name" value="Heme oxygenase-like"/>
    <property type="match status" value="1"/>
</dbReference>
<dbReference type="Pfam" id="PF14518">
    <property type="entry name" value="Haem_oxygenas_2"/>
    <property type="match status" value="1"/>
</dbReference>